<protein>
    <submittedName>
        <fullName evidence="3">HD domain-containing protein</fullName>
    </submittedName>
</protein>
<dbReference type="CDD" id="cd00077">
    <property type="entry name" value="HDc"/>
    <property type="match status" value="1"/>
</dbReference>
<dbReference type="STRING" id="1513793.SAMN06296036_12848"/>
<dbReference type="InterPro" id="IPR006674">
    <property type="entry name" value="HD_domain"/>
</dbReference>
<evidence type="ECO:0000313" key="4">
    <source>
        <dbReference type="Proteomes" id="UP000192907"/>
    </source>
</evidence>
<keyword evidence="1" id="KW-0547">Nucleotide-binding</keyword>
<dbReference type="Gene3D" id="1.10.3090.10">
    <property type="entry name" value="cca-adding enzyme, domain 2"/>
    <property type="match status" value="1"/>
</dbReference>
<dbReference type="EMBL" id="FWZT01000028">
    <property type="protein sequence ID" value="SMF74497.1"/>
    <property type="molecule type" value="Genomic_DNA"/>
</dbReference>
<reference evidence="4" key="1">
    <citation type="submission" date="2017-04" db="EMBL/GenBank/DDBJ databases">
        <authorList>
            <person name="Varghese N."/>
            <person name="Submissions S."/>
        </authorList>
    </citation>
    <scope>NUCLEOTIDE SEQUENCE [LARGE SCALE GENOMIC DNA]</scope>
    <source>
        <strain evidence="4">RKEM611</strain>
    </source>
</reference>
<evidence type="ECO:0000313" key="3">
    <source>
        <dbReference type="EMBL" id="SMF74497.1"/>
    </source>
</evidence>
<dbReference type="GO" id="GO:0000166">
    <property type="term" value="F:nucleotide binding"/>
    <property type="evidence" value="ECO:0007669"/>
    <property type="project" value="UniProtKB-KW"/>
</dbReference>
<evidence type="ECO:0000259" key="2">
    <source>
        <dbReference type="Pfam" id="PF01966"/>
    </source>
</evidence>
<dbReference type="OrthoDB" id="9805698at2"/>
<feature type="domain" description="HD" evidence="2">
    <location>
        <begin position="52"/>
        <end position="152"/>
    </location>
</feature>
<proteinExistence type="predicted"/>
<keyword evidence="4" id="KW-1185">Reference proteome</keyword>
<dbReference type="PANTHER" id="PTHR47545">
    <property type="entry name" value="MULTIFUNCTIONAL CCA PROTEIN"/>
    <property type="match status" value="1"/>
</dbReference>
<dbReference type="InterPro" id="IPR050124">
    <property type="entry name" value="tRNA_CCA-adding_enzyme"/>
</dbReference>
<gene>
    <name evidence="3" type="ORF">SAMN06296036_12848</name>
</gene>
<accession>A0A1Y6CSF0</accession>
<sequence>MKKWATWQEHGFFEQPQEFFDAVEANGFRDYPELGALRQVPQDSIWHPEGDVWTHTKLVCIEAERLARSYGLSKEETQAVLLSALCHDLGKATCTHFWKGRWCSPKHGPVGERSTRLLLQRINCPQETIDLVVPLVREHLSHANLKDPSERAVRRLLSRLQPAPFHLLKVLVEADLSGRPPLPKGLPSYWPKIEAVIQYLENKT</sequence>
<evidence type="ECO:0000256" key="1">
    <source>
        <dbReference type="ARBA" id="ARBA00022741"/>
    </source>
</evidence>
<dbReference type="Pfam" id="PF01966">
    <property type="entry name" value="HD"/>
    <property type="match status" value="1"/>
</dbReference>
<dbReference type="RefSeq" id="WP_132324623.1">
    <property type="nucleotide sequence ID" value="NZ_FWZT01000028.1"/>
</dbReference>
<organism evidence="3 4">
    <name type="scientific">Pseudobacteriovorax antillogorgiicola</name>
    <dbReference type="NCBI Taxonomy" id="1513793"/>
    <lineage>
        <taxon>Bacteria</taxon>
        <taxon>Pseudomonadati</taxon>
        <taxon>Bdellovibrionota</taxon>
        <taxon>Oligoflexia</taxon>
        <taxon>Oligoflexales</taxon>
        <taxon>Pseudobacteriovoracaceae</taxon>
        <taxon>Pseudobacteriovorax</taxon>
    </lineage>
</organism>
<dbReference type="Proteomes" id="UP000192907">
    <property type="component" value="Unassembled WGS sequence"/>
</dbReference>
<dbReference type="AlphaFoldDB" id="A0A1Y6CSF0"/>
<dbReference type="InterPro" id="IPR003607">
    <property type="entry name" value="HD/PDEase_dom"/>
</dbReference>
<name>A0A1Y6CSF0_9BACT</name>
<dbReference type="SUPFAM" id="SSF109604">
    <property type="entry name" value="HD-domain/PDEase-like"/>
    <property type="match status" value="1"/>
</dbReference>
<dbReference type="PANTHER" id="PTHR47545:SF1">
    <property type="entry name" value="MULTIFUNCTIONAL CCA PROTEIN"/>
    <property type="match status" value="1"/>
</dbReference>